<dbReference type="InterPro" id="IPR011006">
    <property type="entry name" value="CheY-like_superfamily"/>
</dbReference>
<dbReference type="SMART" id="SM00448">
    <property type="entry name" value="REC"/>
    <property type="match status" value="1"/>
</dbReference>
<keyword evidence="5" id="KW-0805">Transcription regulation</keyword>
<evidence type="ECO:0000259" key="10">
    <source>
        <dbReference type="PROSITE" id="PS50110"/>
    </source>
</evidence>
<dbReference type="PROSITE" id="PS51755">
    <property type="entry name" value="OMPR_PHOB"/>
    <property type="match status" value="1"/>
</dbReference>
<dbReference type="PROSITE" id="PS50110">
    <property type="entry name" value="RESPONSE_REGULATORY"/>
    <property type="match status" value="1"/>
</dbReference>
<organism evidence="12 13">
    <name type="scientific">Rheinheimera riviphila</name>
    <dbReference type="NCBI Taxonomy" id="1834037"/>
    <lineage>
        <taxon>Bacteria</taxon>
        <taxon>Pseudomonadati</taxon>
        <taxon>Pseudomonadota</taxon>
        <taxon>Gammaproteobacteria</taxon>
        <taxon>Chromatiales</taxon>
        <taxon>Chromatiaceae</taxon>
        <taxon>Rheinheimera</taxon>
    </lineage>
</organism>
<dbReference type="PANTHER" id="PTHR48111:SF39">
    <property type="entry name" value="TRANSCRIPTIONAL REGULATORY PROTEIN CPXR"/>
    <property type="match status" value="1"/>
</dbReference>
<dbReference type="OrthoDB" id="9802426at2"/>
<evidence type="ECO:0000313" key="13">
    <source>
        <dbReference type="Proteomes" id="UP000283077"/>
    </source>
</evidence>
<dbReference type="InterPro" id="IPR058124">
    <property type="entry name" value="CpxR-like_REC"/>
</dbReference>
<dbReference type="SUPFAM" id="SSF52172">
    <property type="entry name" value="CheY-like"/>
    <property type="match status" value="1"/>
</dbReference>
<dbReference type="InterPro" id="IPR001789">
    <property type="entry name" value="Sig_transdc_resp-reg_receiver"/>
</dbReference>
<dbReference type="Pfam" id="PF00486">
    <property type="entry name" value="Trans_reg_C"/>
    <property type="match status" value="1"/>
</dbReference>
<dbReference type="EMBL" id="SACS01000005">
    <property type="protein sequence ID" value="RVU40301.1"/>
    <property type="molecule type" value="Genomic_DNA"/>
</dbReference>
<dbReference type="InterPro" id="IPR039420">
    <property type="entry name" value="WalR-like"/>
</dbReference>
<dbReference type="InterPro" id="IPR001867">
    <property type="entry name" value="OmpR/PhoB-type_DNA-bd"/>
</dbReference>
<feature type="modified residue" description="4-aspartylphosphate" evidence="8">
    <location>
        <position position="54"/>
    </location>
</feature>
<dbReference type="Pfam" id="PF00072">
    <property type="entry name" value="Response_reg"/>
    <property type="match status" value="1"/>
</dbReference>
<evidence type="ECO:0000256" key="1">
    <source>
        <dbReference type="ARBA" id="ARBA00004496"/>
    </source>
</evidence>
<dbReference type="Gene3D" id="3.40.50.2300">
    <property type="match status" value="1"/>
</dbReference>
<gene>
    <name evidence="12" type="ORF">EOE67_06815</name>
</gene>
<keyword evidence="7" id="KW-0804">Transcription</keyword>
<dbReference type="AlphaFoldDB" id="A0A437R0Q6"/>
<dbReference type="InterPro" id="IPR036388">
    <property type="entry name" value="WH-like_DNA-bd_sf"/>
</dbReference>
<dbReference type="GO" id="GO:0005829">
    <property type="term" value="C:cytosol"/>
    <property type="evidence" value="ECO:0007669"/>
    <property type="project" value="TreeGrafter"/>
</dbReference>
<accession>A0A437R0Q6</accession>
<dbReference type="GO" id="GO:0032993">
    <property type="term" value="C:protein-DNA complex"/>
    <property type="evidence" value="ECO:0007669"/>
    <property type="project" value="TreeGrafter"/>
</dbReference>
<sequence length="234" mass="26099">MSSQRILLIDDDVELSQLVSDYLTLDGFSLDVASDGVSGLQRAQSGLYQLILLDVMLPGLDGLSLLRQLRQSSYCPVLMLTARGDDIDRIVGLELGADDYLAKPFNPRELSARVRAILRRVELAQQQSANPVAAPLLELNQVQLNRQNRQVWCQGQQVVLTATEFQILDYLMSHAGQVITKEDLSKAVLGRALQQYDRSLDMHISNIRKKLASCDPTEKIQTLRGSGYLFLEQA</sequence>
<dbReference type="SMART" id="SM00862">
    <property type="entry name" value="Trans_reg_C"/>
    <property type="match status" value="1"/>
</dbReference>
<keyword evidence="13" id="KW-1185">Reference proteome</keyword>
<keyword evidence="4" id="KW-0902">Two-component regulatory system</keyword>
<comment type="caution">
    <text evidence="12">The sequence shown here is derived from an EMBL/GenBank/DDBJ whole genome shotgun (WGS) entry which is preliminary data.</text>
</comment>
<keyword evidence="2" id="KW-0963">Cytoplasm</keyword>
<dbReference type="GO" id="GO:0006355">
    <property type="term" value="P:regulation of DNA-templated transcription"/>
    <property type="evidence" value="ECO:0007669"/>
    <property type="project" value="InterPro"/>
</dbReference>
<comment type="subcellular location">
    <subcellularLocation>
        <location evidence="1">Cytoplasm</location>
    </subcellularLocation>
</comment>
<dbReference type="CDD" id="cd00383">
    <property type="entry name" value="trans_reg_C"/>
    <property type="match status" value="1"/>
</dbReference>
<proteinExistence type="predicted"/>
<dbReference type="Gene3D" id="1.10.10.10">
    <property type="entry name" value="Winged helix-like DNA-binding domain superfamily/Winged helix DNA-binding domain"/>
    <property type="match status" value="1"/>
</dbReference>
<feature type="domain" description="Response regulatory" evidence="10">
    <location>
        <begin position="5"/>
        <end position="118"/>
    </location>
</feature>
<name>A0A437R0Q6_9GAMM</name>
<evidence type="ECO:0000259" key="11">
    <source>
        <dbReference type="PROSITE" id="PS51755"/>
    </source>
</evidence>
<dbReference type="Proteomes" id="UP000283077">
    <property type="component" value="Unassembled WGS sequence"/>
</dbReference>
<reference evidence="12 13" key="1">
    <citation type="submission" date="2019-01" db="EMBL/GenBank/DDBJ databases">
        <authorList>
            <person name="Chen W.-M."/>
        </authorList>
    </citation>
    <scope>NUCLEOTIDE SEQUENCE [LARGE SCALE GENOMIC DNA]</scope>
    <source>
        <strain evidence="12 13">KYPC3</strain>
    </source>
</reference>
<evidence type="ECO:0000256" key="3">
    <source>
        <dbReference type="ARBA" id="ARBA00022553"/>
    </source>
</evidence>
<feature type="DNA-binding region" description="OmpR/PhoB-type" evidence="9">
    <location>
        <begin position="134"/>
        <end position="232"/>
    </location>
</feature>
<feature type="domain" description="OmpR/PhoB-type" evidence="11">
    <location>
        <begin position="134"/>
        <end position="232"/>
    </location>
</feature>
<evidence type="ECO:0000313" key="12">
    <source>
        <dbReference type="EMBL" id="RVU40301.1"/>
    </source>
</evidence>
<dbReference type="CDD" id="cd17623">
    <property type="entry name" value="REC_OmpR_CpxR"/>
    <property type="match status" value="1"/>
</dbReference>
<dbReference type="RefSeq" id="WP_127698286.1">
    <property type="nucleotide sequence ID" value="NZ_SACS01000005.1"/>
</dbReference>
<keyword evidence="6 9" id="KW-0238">DNA-binding</keyword>
<evidence type="ECO:0000256" key="5">
    <source>
        <dbReference type="ARBA" id="ARBA00023015"/>
    </source>
</evidence>
<dbReference type="PANTHER" id="PTHR48111">
    <property type="entry name" value="REGULATOR OF RPOS"/>
    <property type="match status" value="1"/>
</dbReference>
<evidence type="ECO:0000256" key="9">
    <source>
        <dbReference type="PROSITE-ProRule" id="PRU01091"/>
    </source>
</evidence>
<evidence type="ECO:0000256" key="2">
    <source>
        <dbReference type="ARBA" id="ARBA00022490"/>
    </source>
</evidence>
<evidence type="ECO:0000256" key="6">
    <source>
        <dbReference type="ARBA" id="ARBA00023125"/>
    </source>
</evidence>
<evidence type="ECO:0000256" key="4">
    <source>
        <dbReference type="ARBA" id="ARBA00023012"/>
    </source>
</evidence>
<dbReference type="GO" id="GO:0000976">
    <property type="term" value="F:transcription cis-regulatory region binding"/>
    <property type="evidence" value="ECO:0007669"/>
    <property type="project" value="TreeGrafter"/>
</dbReference>
<dbReference type="Gene3D" id="6.10.250.690">
    <property type="match status" value="1"/>
</dbReference>
<dbReference type="FunFam" id="3.40.50.2300:FF:000001">
    <property type="entry name" value="DNA-binding response regulator PhoB"/>
    <property type="match status" value="1"/>
</dbReference>
<keyword evidence="3 8" id="KW-0597">Phosphoprotein</keyword>
<evidence type="ECO:0000256" key="7">
    <source>
        <dbReference type="ARBA" id="ARBA00023163"/>
    </source>
</evidence>
<dbReference type="GO" id="GO:0000156">
    <property type="term" value="F:phosphorelay response regulator activity"/>
    <property type="evidence" value="ECO:0007669"/>
    <property type="project" value="TreeGrafter"/>
</dbReference>
<evidence type="ECO:0000256" key="8">
    <source>
        <dbReference type="PROSITE-ProRule" id="PRU00169"/>
    </source>
</evidence>
<protein>
    <submittedName>
        <fullName evidence="12">Response regulator transcription factor</fullName>
    </submittedName>
</protein>